<proteinExistence type="predicted"/>
<feature type="transmembrane region" description="Helical" evidence="2">
    <location>
        <begin position="150"/>
        <end position="179"/>
    </location>
</feature>
<evidence type="ECO:0000313" key="4">
    <source>
        <dbReference type="Proteomes" id="UP000022835"/>
    </source>
</evidence>
<feature type="transmembrane region" description="Helical" evidence="2">
    <location>
        <begin position="286"/>
        <end position="306"/>
    </location>
</feature>
<feature type="transmembrane region" description="Helical" evidence="2">
    <location>
        <begin position="65"/>
        <end position="83"/>
    </location>
</feature>
<dbReference type="AlphaFoldDB" id="A0A064CPT9"/>
<feature type="region of interest" description="Disordered" evidence="1">
    <location>
        <begin position="358"/>
        <end position="382"/>
    </location>
</feature>
<gene>
    <name evidence="3" type="ORF">Y900_017805</name>
</gene>
<name>A0A064CPT9_9MYCO</name>
<keyword evidence="2" id="KW-0812">Transmembrane</keyword>
<protein>
    <submittedName>
        <fullName evidence="3">Uncharacterized protein</fullName>
    </submittedName>
</protein>
<comment type="caution">
    <text evidence="3">The sequence shown here is derived from an EMBL/GenBank/DDBJ whole genome shotgun (WGS) entry which is preliminary data.</text>
</comment>
<feature type="transmembrane region" description="Helical" evidence="2">
    <location>
        <begin position="191"/>
        <end position="211"/>
    </location>
</feature>
<evidence type="ECO:0000256" key="2">
    <source>
        <dbReference type="SAM" id="Phobius"/>
    </source>
</evidence>
<feature type="transmembrane region" description="Helical" evidence="2">
    <location>
        <begin position="337"/>
        <end position="353"/>
    </location>
</feature>
<keyword evidence="2" id="KW-0472">Membrane</keyword>
<dbReference type="EMBL" id="JALN02000001">
    <property type="protein sequence ID" value="KDF00739.1"/>
    <property type="molecule type" value="Genomic_DNA"/>
</dbReference>
<dbReference type="eggNOG" id="ENOG5033C9C">
    <property type="taxonomic scope" value="Bacteria"/>
</dbReference>
<evidence type="ECO:0000313" key="3">
    <source>
        <dbReference type="EMBL" id="KDF00739.1"/>
    </source>
</evidence>
<feature type="transmembrane region" description="Helical" evidence="2">
    <location>
        <begin position="39"/>
        <end position="58"/>
    </location>
</feature>
<reference evidence="3" key="1">
    <citation type="submission" date="2014-05" db="EMBL/GenBank/DDBJ databases">
        <title>Genome sequence of Mycobacterium aromaticivorans strain JS19b1T (= DSM 45407T).</title>
        <authorList>
            <person name="Kwak Y."/>
            <person name="Park G.-S."/>
            <person name="Li Q.X."/>
            <person name="Lee S.-E."/>
            <person name="Shin J.-H."/>
        </authorList>
    </citation>
    <scope>NUCLEOTIDE SEQUENCE [LARGE SCALE GENOMIC DNA]</scope>
    <source>
        <strain evidence="3">JS19b1</strain>
    </source>
</reference>
<organism evidence="3 4">
    <name type="scientific">Mycolicibacterium aromaticivorans JS19b1 = JCM 16368</name>
    <dbReference type="NCBI Taxonomy" id="1440774"/>
    <lineage>
        <taxon>Bacteria</taxon>
        <taxon>Bacillati</taxon>
        <taxon>Actinomycetota</taxon>
        <taxon>Actinomycetes</taxon>
        <taxon>Mycobacteriales</taxon>
        <taxon>Mycobacteriaceae</taxon>
        <taxon>Mycolicibacterium</taxon>
    </lineage>
</organism>
<dbReference type="Proteomes" id="UP000022835">
    <property type="component" value="Unassembled WGS sequence"/>
</dbReference>
<evidence type="ECO:0000256" key="1">
    <source>
        <dbReference type="SAM" id="MobiDB-lite"/>
    </source>
</evidence>
<feature type="transmembrane region" description="Helical" evidence="2">
    <location>
        <begin position="126"/>
        <end position="143"/>
    </location>
</feature>
<sequence>MTPHTRSLKWMSLILGFLVLSFATGGRDVNDTDGRLTSLLQIIAAVGCAHVLLSAMAYPKTVRKTLFFWMTFIVVGVILESTFSPVRDLSDAFRHAAFEGRFIYENDARDIQQYGFVRPKLFTREPAHVAMAFMTFAPGWYVLSSFRRRFVLLLICTILVALFLGSPIVLLVPPLAWYLDRMLARRAMSGIVAAGLPVLAIVGFTLTQVFSTRFANILSGKDGSFFVRFQGPYGVAIKTIEQFPILGVGVGHKEALYKEVQDVYTHYYQFNTSWVYHNYLYALNNAFANSLSYFGLIGAVVFYFLVAQWAKGFGIGPWVSLPVILLLLQFDGALEAIRMWGSIAVVLGAYAMARTASPRCPQPGGPSENSSAVRFHRPDGKN</sequence>
<accession>A0A064CPT9</accession>
<keyword evidence="4" id="KW-1185">Reference proteome</keyword>
<keyword evidence="2" id="KW-1133">Transmembrane helix</keyword>